<feature type="chain" id="PRO_5021197863" description="Mos1 transposase HTH domain-containing protein" evidence="1">
    <location>
        <begin position="28"/>
        <end position="281"/>
    </location>
</feature>
<dbReference type="AlphaFoldDB" id="A0A4Y2CPG8"/>
<dbReference type="InterPro" id="IPR052709">
    <property type="entry name" value="Transposase-MT_Hybrid"/>
</dbReference>
<dbReference type="EMBL" id="BGPR01000219">
    <property type="protein sequence ID" value="GBM05804.1"/>
    <property type="molecule type" value="Genomic_DNA"/>
</dbReference>
<sequence>MCSECKFPLILTSFSLFAGLGIGGGGAEELERNLHRLTCHRHRLFSHHHIRCPALARSAELYEVHEPVHPKEIQSQQRIRNKILFEKPQACKNMIRCGLFCSTFWADLKTLRIIRESQTFDMPTKEASGARAATSACVVSRHPLGTTVLSCSCVGNLYGLFCVFKLIKIIESPAPCEVRSVIRFLSARNLSAADIHWQICEVYGATAMCEGKMRKWFKDFKAGRDNGHDDSRSGSPSVIGLFWLGSFGPPTTAPTLRPAIFIFSAISNIISAATTTTMTKT</sequence>
<gene>
    <name evidence="3" type="ORF">AVEN_279_1</name>
</gene>
<protein>
    <recommendedName>
        <fullName evidence="2">Mos1 transposase HTH domain-containing protein</fullName>
    </recommendedName>
</protein>
<evidence type="ECO:0000313" key="4">
    <source>
        <dbReference type="Proteomes" id="UP000499080"/>
    </source>
</evidence>
<feature type="domain" description="Mos1 transposase HTH" evidence="2">
    <location>
        <begin position="178"/>
        <end position="223"/>
    </location>
</feature>
<evidence type="ECO:0000256" key="1">
    <source>
        <dbReference type="SAM" id="SignalP"/>
    </source>
</evidence>
<proteinExistence type="predicted"/>
<evidence type="ECO:0000259" key="2">
    <source>
        <dbReference type="Pfam" id="PF17906"/>
    </source>
</evidence>
<dbReference type="InterPro" id="IPR041426">
    <property type="entry name" value="Mos1_HTH"/>
</dbReference>
<accession>A0A4Y2CPG8</accession>
<dbReference type="Proteomes" id="UP000499080">
    <property type="component" value="Unassembled WGS sequence"/>
</dbReference>
<evidence type="ECO:0000313" key="3">
    <source>
        <dbReference type="EMBL" id="GBM05804.1"/>
    </source>
</evidence>
<dbReference type="PANTHER" id="PTHR46060">
    <property type="entry name" value="MARINER MOS1 TRANSPOSASE-LIKE PROTEIN"/>
    <property type="match status" value="1"/>
</dbReference>
<comment type="caution">
    <text evidence="3">The sequence shown here is derived from an EMBL/GenBank/DDBJ whole genome shotgun (WGS) entry which is preliminary data.</text>
</comment>
<feature type="signal peptide" evidence="1">
    <location>
        <begin position="1"/>
        <end position="27"/>
    </location>
</feature>
<keyword evidence="4" id="KW-1185">Reference proteome</keyword>
<dbReference type="PANTHER" id="PTHR46060:SF1">
    <property type="entry name" value="MARINER MOS1 TRANSPOSASE-LIKE PROTEIN"/>
    <property type="match status" value="1"/>
</dbReference>
<dbReference type="Gene3D" id="1.10.10.1450">
    <property type="match status" value="1"/>
</dbReference>
<keyword evidence="1" id="KW-0732">Signal</keyword>
<dbReference type="Pfam" id="PF17906">
    <property type="entry name" value="HTH_48"/>
    <property type="match status" value="1"/>
</dbReference>
<reference evidence="3 4" key="1">
    <citation type="journal article" date="2019" name="Sci. Rep.">
        <title>Orb-weaving spider Araneus ventricosus genome elucidates the spidroin gene catalogue.</title>
        <authorList>
            <person name="Kono N."/>
            <person name="Nakamura H."/>
            <person name="Ohtoshi R."/>
            <person name="Moran D.A.P."/>
            <person name="Shinohara A."/>
            <person name="Yoshida Y."/>
            <person name="Fujiwara M."/>
            <person name="Mori M."/>
            <person name="Tomita M."/>
            <person name="Arakawa K."/>
        </authorList>
    </citation>
    <scope>NUCLEOTIDE SEQUENCE [LARGE SCALE GENOMIC DNA]</scope>
</reference>
<name>A0A4Y2CPG8_ARAVE</name>
<organism evidence="3 4">
    <name type="scientific">Araneus ventricosus</name>
    <name type="common">Orbweaver spider</name>
    <name type="synonym">Epeira ventricosa</name>
    <dbReference type="NCBI Taxonomy" id="182803"/>
    <lineage>
        <taxon>Eukaryota</taxon>
        <taxon>Metazoa</taxon>
        <taxon>Ecdysozoa</taxon>
        <taxon>Arthropoda</taxon>
        <taxon>Chelicerata</taxon>
        <taxon>Arachnida</taxon>
        <taxon>Araneae</taxon>
        <taxon>Araneomorphae</taxon>
        <taxon>Entelegynae</taxon>
        <taxon>Araneoidea</taxon>
        <taxon>Araneidae</taxon>
        <taxon>Araneus</taxon>
    </lineage>
</organism>